<protein>
    <recommendedName>
        <fullName evidence="3">SGNH/GDSL hydrolase family protein</fullName>
    </recommendedName>
</protein>
<organism evidence="1 2">
    <name type="scientific">Emticicia aquatica</name>
    <dbReference type="NCBI Taxonomy" id="1681835"/>
    <lineage>
        <taxon>Bacteria</taxon>
        <taxon>Pseudomonadati</taxon>
        <taxon>Bacteroidota</taxon>
        <taxon>Cytophagia</taxon>
        <taxon>Cytophagales</taxon>
        <taxon>Leadbetterellaceae</taxon>
        <taxon>Emticicia</taxon>
    </lineage>
</organism>
<dbReference type="EMBL" id="CAKLPY010000002">
    <property type="protein sequence ID" value="CAH0996743.1"/>
    <property type="molecule type" value="Genomic_DNA"/>
</dbReference>
<dbReference type="RefSeq" id="WP_238807295.1">
    <property type="nucleotide sequence ID" value="NZ_CAKLPY010000002.1"/>
</dbReference>
<dbReference type="Proteomes" id="UP000837932">
    <property type="component" value="Unassembled WGS sequence"/>
</dbReference>
<gene>
    <name evidence="1" type="ORF">EMA8858_02878</name>
</gene>
<reference evidence="1" key="1">
    <citation type="submission" date="2021-12" db="EMBL/GenBank/DDBJ databases">
        <authorList>
            <person name="Rodrigo-Torres L."/>
            <person name="Arahal R. D."/>
            <person name="Lucena T."/>
        </authorList>
    </citation>
    <scope>NUCLEOTIDE SEQUENCE</scope>
    <source>
        <strain evidence="1">CECT 8858</strain>
    </source>
</reference>
<evidence type="ECO:0000313" key="1">
    <source>
        <dbReference type="EMBL" id="CAH0996743.1"/>
    </source>
</evidence>
<comment type="caution">
    <text evidence="1">The sequence shown here is derived from an EMBL/GenBank/DDBJ whole genome shotgun (WGS) entry which is preliminary data.</text>
</comment>
<evidence type="ECO:0000313" key="2">
    <source>
        <dbReference type="Proteomes" id="UP000837932"/>
    </source>
</evidence>
<keyword evidence="2" id="KW-1185">Reference proteome</keyword>
<sequence length="254" mass="30821">MKNKLIHYLVYSINYCLDIFYNCININKKKIFIYTDSRGYDVLSCFGKLPIYSYVSMIRKKYFVRYKICEHKYTTIVDFIDYISKKDITKYDIIILHCGVVDFSPRPISNLKNFIESKKKQYYFRKVFDYNKDYYKNTFEIEYQNEPTINIYSPDYLKEHVIPSIKLQNLIWINSNNFLDNWDGNYLKGRPKNIQTVVCQFEKVMDRHLYNIVDLKRWSESEIKSFTIDNIHFTKSGFKKIFHLIEEQIARIEK</sequence>
<name>A0ABM9ASU3_9BACT</name>
<evidence type="ECO:0008006" key="3">
    <source>
        <dbReference type="Google" id="ProtNLM"/>
    </source>
</evidence>
<accession>A0ABM9ASU3</accession>
<proteinExistence type="predicted"/>